<dbReference type="InterPro" id="IPR005738">
    <property type="entry name" value="TopoIII"/>
</dbReference>
<dbReference type="GO" id="GO:0000287">
    <property type="term" value="F:magnesium ion binding"/>
    <property type="evidence" value="ECO:0007669"/>
    <property type="project" value="UniProtKB-UniRule"/>
</dbReference>
<comment type="similarity">
    <text evidence="2 8">Belongs to the type IA topoisomerase family.</text>
</comment>
<keyword evidence="4 8" id="KW-0460">Magnesium</keyword>
<dbReference type="SUPFAM" id="SSF56712">
    <property type="entry name" value="Prokaryotic type I DNA topoisomerase"/>
    <property type="match status" value="1"/>
</dbReference>
<dbReference type="Gene3D" id="1.10.460.10">
    <property type="entry name" value="Topoisomerase I, domain 2"/>
    <property type="match status" value="1"/>
</dbReference>
<dbReference type="Gene3D" id="2.70.20.10">
    <property type="entry name" value="Topoisomerase I, domain 3"/>
    <property type="match status" value="1"/>
</dbReference>
<comment type="catalytic activity">
    <reaction evidence="1 8">
        <text>ATP-independent breakage of single-stranded DNA, followed by passage and rejoining.</text>
        <dbReference type="EC" id="5.6.2.1"/>
    </reaction>
</comment>
<evidence type="ECO:0000313" key="13">
    <source>
        <dbReference type="Proteomes" id="UP000013526"/>
    </source>
</evidence>
<dbReference type="GO" id="GO:0003677">
    <property type="term" value="F:DNA binding"/>
    <property type="evidence" value="ECO:0007669"/>
    <property type="project" value="UniProtKB-KW"/>
</dbReference>
<dbReference type="NCBIfam" id="TIGR01056">
    <property type="entry name" value="topB"/>
    <property type="match status" value="1"/>
</dbReference>
<dbReference type="SMART" id="SM00437">
    <property type="entry name" value="TOP1Ac"/>
    <property type="match status" value="1"/>
</dbReference>
<protein>
    <recommendedName>
        <fullName evidence="8">DNA topoisomerase 3</fullName>
        <ecNumber evidence="8">5.6.2.1</ecNumber>
    </recommendedName>
    <alternativeName>
        <fullName evidence="8">DNA topoisomerase III</fullName>
    </alternativeName>
</protein>
<dbReference type="InterPro" id="IPR013825">
    <property type="entry name" value="Topo_IA_cen_sub2"/>
</dbReference>
<dbReference type="Gene3D" id="1.10.290.10">
    <property type="entry name" value="Topoisomerase I, domain 4"/>
    <property type="match status" value="1"/>
</dbReference>
<feature type="region of interest" description="Disordered" evidence="9">
    <location>
        <begin position="612"/>
        <end position="664"/>
    </location>
</feature>
<feature type="site" description="Interaction with DNA" evidence="8">
    <location>
        <position position="183"/>
    </location>
</feature>
<dbReference type="EMBL" id="AQGQ01000033">
    <property type="protein sequence ID" value="EOD55714.1"/>
    <property type="molecule type" value="Genomic_DNA"/>
</dbReference>
<dbReference type="GO" id="GO:0003917">
    <property type="term" value="F:DNA topoisomerase type I (single strand cut, ATP-independent) activity"/>
    <property type="evidence" value="ECO:0007669"/>
    <property type="project" value="UniProtKB-UniRule"/>
</dbReference>
<dbReference type="Gene3D" id="3.40.50.140">
    <property type="match status" value="1"/>
</dbReference>
<dbReference type="FunFam" id="3.40.50.140:FF:000004">
    <property type="entry name" value="DNA topoisomerase 3"/>
    <property type="match status" value="1"/>
</dbReference>
<comment type="caution">
    <text evidence="12">The sequence shown here is derived from an EMBL/GenBank/DDBJ whole genome shotgun (WGS) entry which is preliminary data.</text>
</comment>
<feature type="site" description="Interaction with DNA" evidence="8">
    <location>
        <position position="61"/>
    </location>
</feature>
<dbReference type="PANTHER" id="PTHR11390">
    <property type="entry name" value="PROKARYOTIC DNA TOPOISOMERASE"/>
    <property type="match status" value="1"/>
</dbReference>
<accession>R1HBA8</accession>
<evidence type="ECO:0000256" key="7">
    <source>
        <dbReference type="ARBA" id="ARBA00023235"/>
    </source>
</evidence>
<dbReference type="SMART" id="SM00493">
    <property type="entry name" value="TOPRIM"/>
    <property type="match status" value="1"/>
</dbReference>
<evidence type="ECO:0000256" key="6">
    <source>
        <dbReference type="ARBA" id="ARBA00023125"/>
    </source>
</evidence>
<dbReference type="Pfam" id="PF01751">
    <property type="entry name" value="Toprim"/>
    <property type="match status" value="1"/>
</dbReference>
<dbReference type="RefSeq" id="WP_005897679.1">
    <property type="nucleotide sequence ID" value="NZ_AQGQ01000033.1"/>
</dbReference>
<dbReference type="InterPro" id="IPR013497">
    <property type="entry name" value="Topo_IA_cen"/>
</dbReference>
<evidence type="ECO:0000256" key="5">
    <source>
        <dbReference type="ARBA" id="ARBA00023029"/>
    </source>
</evidence>
<evidence type="ECO:0000313" key="12">
    <source>
        <dbReference type="EMBL" id="EOD55714.1"/>
    </source>
</evidence>
<dbReference type="InterPro" id="IPR003602">
    <property type="entry name" value="Topo_IA_DNA-bd_dom"/>
</dbReference>
<gene>
    <name evidence="8" type="primary">topB</name>
    <name evidence="12" type="ORF">G113_07383</name>
</gene>
<keyword evidence="7 8" id="KW-0413">Isomerase</keyword>
<dbReference type="PROSITE" id="PS52039">
    <property type="entry name" value="TOPO_IA_2"/>
    <property type="match status" value="1"/>
</dbReference>
<proteinExistence type="inferred from homology"/>
<dbReference type="PANTHER" id="PTHR11390:SF21">
    <property type="entry name" value="DNA TOPOISOMERASE 3-ALPHA"/>
    <property type="match status" value="1"/>
</dbReference>
<dbReference type="HAMAP" id="MF_00953">
    <property type="entry name" value="Topoisom_3_prok"/>
    <property type="match status" value="1"/>
</dbReference>
<evidence type="ECO:0000256" key="8">
    <source>
        <dbReference type="HAMAP-Rule" id="MF_00953"/>
    </source>
</evidence>
<dbReference type="GO" id="GO:0006281">
    <property type="term" value="P:DNA repair"/>
    <property type="evidence" value="ECO:0007669"/>
    <property type="project" value="TreeGrafter"/>
</dbReference>
<dbReference type="PROSITE" id="PS00396">
    <property type="entry name" value="TOPO_IA_1"/>
    <property type="match status" value="1"/>
</dbReference>
<keyword evidence="6 8" id="KW-0238">DNA-binding</keyword>
<feature type="domain" description="Topo IA-type catalytic" evidence="11">
    <location>
        <begin position="153"/>
        <end position="602"/>
    </location>
</feature>
<dbReference type="PROSITE" id="PS50880">
    <property type="entry name" value="TOPRIM"/>
    <property type="match status" value="1"/>
</dbReference>
<evidence type="ECO:0000259" key="11">
    <source>
        <dbReference type="PROSITE" id="PS52039"/>
    </source>
</evidence>
<dbReference type="InterPro" id="IPR013826">
    <property type="entry name" value="Topo_IA_cen_sub3"/>
</dbReference>
<keyword evidence="3 8" id="KW-0479">Metal-binding</keyword>
<sequence>MRLFIAEKPSLGRAIADVLPKPHKKGEGYIETAQGDVVTWCIGHLLEQAEPDAYDAAYKQWRMEPLPIIPEQWQLVAKPKTRSQLTAIKGLIKRADCVVNAGDPDREGQLLVDEVIAHLGYPKHKPVQRCLISDLNPPAVRRALDNLRDNKEFVPLAVSALARSRADWLYGINMTRAYTLLGRKAGCSSLLSVGRVQTPLLGLVVRRDLEIDAFVPRPFFEVLAHLMTPSRDSFTAKWLPSEACQPWQDEEGRVLQRSLAENVVRRIAGKPALVEEVEEQARKQAPPLPYNLSSLQIDAAKRFGMDAKRVLDICQSLYERHKLITYPRSDSRHLPTEHYGRASRVREAIAATAPTLAGAVAAAKGSLRSKAWNDAKVDAHHAIIPTEKQGNANTLSADESKIYMLVARQYLLQFYPPFEYNDSRVLLRIEGGLFQAKARRIVKAGWKALLGVEEDDEEEVGTLPALRQGETLHCERGELLEKMTQAPKAFTDASLLAAMTGIARYVQDPTIRKTLRDTDGLGTEATRAGIIDLLFKRQFLHRQGKSIKATPTGRALVQALPDSATTPDMTALWEQSLSQIAERHGSYQQFMEPLTSQLHQLIEGARHNTGADFSALPQESAGRNPFPRRKSGAGRGSKSAAKTGTAAKSASRSGARKTTKAKVA</sequence>
<dbReference type="InterPro" id="IPR013824">
    <property type="entry name" value="Topo_IA_cen_sub1"/>
</dbReference>
<dbReference type="InterPro" id="IPR023406">
    <property type="entry name" value="Topo_IA_AS"/>
</dbReference>
<name>R1HBA8_9GAMM</name>
<dbReference type="PRINTS" id="PR00417">
    <property type="entry name" value="PRTPISMRASEI"/>
</dbReference>
<reference evidence="12 13" key="1">
    <citation type="journal article" date="2013" name="Genome Announc.">
        <title>Draft Genome Sequence of Aeromonas molluscorum Strain 848TT, Isolated from Bivalve Molluscs.</title>
        <authorList>
            <person name="Spataro N."/>
            <person name="Farfan M."/>
            <person name="Albarral V."/>
            <person name="Sanglas A."/>
            <person name="Loren J.G."/>
            <person name="Fuste M.C."/>
            <person name="Bosch E."/>
        </authorList>
    </citation>
    <scope>NUCLEOTIDE SEQUENCE [LARGE SCALE GENOMIC DNA]</scope>
    <source>
        <strain evidence="12 13">848</strain>
    </source>
</reference>
<dbReference type="GO" id="GO:0006265">
    <property type="term" value="P:DNA topological change"/>
    <property type="evidence" value="ECO:0007669"/>
    <property type="project" value="UniProtKB-UniRule"/>
</dbReference>
<keyword evidence="5 8" id="KW-0799">Topoisomerase</keyword>
<dbReference type="NCBIfam" id="NF005829">
    <property type="entry name" value="PRK07726.1"/>
    <property type="match status" value="1"/>
</dbReference>
<evidence type="ECO:0000256" key="3">
    <source>
        <dbReference type="ARBA" id="ARBA00022723"/>
    </source>
</evidence>
<evidence type="ECO:0000256" key="4">
    <source>
        <dbReference type="ARBA" id="ARBA00022842"/>
    </source>
</evidence>
<evidence type="ECO:0000256" key="9">
    <source>
        <dbReference type="SAM" id="MobiDB-lite"/>
    </source>
</evidence>
<dbReference type="InterPro" id="IPR006171">
    <property type="entry name" value="TOPRIM_dom"/>
</dbReference>
<dbReference type="InterPro" id="IPR023405">
    <property type="entry name" value="Topo_IA_core_domain"/>
</dbReference>
<evidence type="ECO:0000256" key="1">
    <source>
        <dbReference type="ARBA" id="ARBA00000213"/>
    </source>
</evidence>
<feature type="site" description="Interaction with DNA" evidence="8">
    <location>
        <position position="328"/>
    </location>
</feature>
<feature type="compositionally biased region" description="Basic residues" evidence="9">
    <location>
        <begin position="654"/>
        <end position="664"/>
    </location>
</feature>
<evidence type="ECO:0000256" key="2">
    <source>
        <dbReference type="ARBA" id="ARBA00009446"/>
    </source>
</evidence>
<keyword evidence="13" id="KW-1185">Reference proteome</keyword>
<feature type="compositionally biased region" description="Low complexity" evidence="9">
    <location>
        <begin position="636"/>
        <end position="653"/>
    </location>
</feature>
<dbReference type="OrthoDB" id="9803554at2"/>
<dbReference type="AlphaFoldDB" id="R1HBA8"/>
<feature type="active site" description="O-(5'-phospho-DNA)-tyrosine intermediate" evidence="8">
    <location>
        <position position="326"/>
    </location>
</feature>
<feature type="binding site" evidence="8">
    <location>
        <position position="103"/>
    </location>
    <ligand>
        <name>Mg(2+)</name>
        <dbReference type="ChEBI" id="CHEBI:18420"/>
        <label>2</label>
    </ligand>
</feature>
<dbReference type="EC" id="5.6.2.1" evidence="8"/>
<dbReference type="GO" id="GO:0043597">
    <property type="term" value="C:cytoplasmic replication fork"/>
    <property type="evidence" value="ECO:0007669"/>
    <property type="project" value="TreeGrafter"/>
</dbReference>
<feature type="site" description="Interaction with DNA" evidence="8">
    <location>
        <position position="168"/>
    </location>
</feature>
<feature type="binding site" evidence="8">
    <location>
        <position position="103"/>
    </location>
    <ligand>
        <name>Mg(2+)</name>
        <dbReference type="ChEBI" id="CHEBI:18420"/>
        <label>1</label>
        <note>catalytic</note>
    </ligand>
</feature>
<dbReference type="CDD" id="cd03362">
    <property type="entry name" value="TOPRIM_TopoIA_TopoIII"/>
    <property type="match status" value="1"/>
</dbReference>
<dbReference type="InterPro" id="IPR003601">
    <property type="entry name" value="Topo_IA_2"/>
</dbReference>
<dbReference type="SMART" id="SM00436">
    <property type="entry name" value="TOP1Bc"/>
    <property type="match status" value="1"/>
</dbReference>
<dbReference type="PATRIC" id="fig|1268236.3.peg.1466"/>
<dbReference type="InterPro" id="IPR000380">
    <property type="entry name" value="Topo_IA"/>
</dbReference>
<feature type="region of interest" description="Interaction with DNA" evidence="8">
    <location>
        <begin position="192"/>
        <end position="197"/>
    </location>
</feature>
<feature type="binding site" evidence="8">
    <location>
        <position position="7"/>
    </location>
    <ligand>
        <name>Mg(2+)</name>
        <dbReference type="ChEBI" id="CHEBI:18420"/>
        <label>1</label>
        <note>catalytic</note>
    </ligand>
</feature>
<dbReference type="Proteomes" id="UP000013526">
    <property type="component" value="Unassembled WGS sequence"/>
</dbReference>
<dbReference type="InterPro" id="IPR034144">
    <property type="entry name" value="TOPRIM_TopoIII"/>
</dbReference>
<feature type="domain" description="Toprim" evidence="10">
    <location>
        <begin position="1"/>
        <end position="136"/>
    </location>
</feature>
<feature type="site" description="Interaction with DNA" evidence="8">
    <location>
        <position position="176"/>
    </location>
</feature>
<dbReference type="Pfam" id="PF01131">
    <property type="entry name" value="Topoisom_bac"/>
    <property type="match status" value="1"/>
</dbReference>
<evidence type="ECO:0000259" key="10">
    <source>
        <dbReference type="PROSITE" id="PS50880"/>
    </source>
</evidence>
<dbReference type="CDD" id="cd00186">
    <property type="entry name" value="TOP1Ac"/>
    <property type="match status" value="1"/>
</dbReference>
<comment type="function">
    <text evidence="8">Releases the supercoiling and torsional tension of DNA, which is introduced during the DNA replication and transcription, by transiently cleaving and rejoining one strand of the DNA duplex. Introduces a single-strand break via transesterification at a target site in duplex DNA. The scissile phosphodiester is attacked by the catalytic tyrosine of the enzyme, resulting in the formation of a DNA-(5'-phosphotyrosyl)-enzyme intermediate and the expulsion of a 3'-OH DNA strand. The free DNA strand then undergoes passage around the unbroken strand, thus removing DNA supercoils. Finally, in the religation step, the DNA 3'-OH attacks the covalent intermediate to expel the active-site tyrosine and restore the DNA phosphodiester backbone.</text>
</comment>
<comment type="cofactor">
    <cofactor evidence="8">
        <name>Mg(2+)</name>
        <dbReference type="ChEBI" id="CHEBI:18420"/>
    </cofactor>
    <text evidence="8">Binds two Mg(2+) per subunit.</text>
</comment>
<dbReference type="FunFam" id="1.10.290.10:FF:000004">
    <property type="entry name" value="DNA topoisomerase 3"/>
    <property type="match status" value="1"/>
</dbReference>
<dbReference type="GO" id="GO:0006310">
    <property type="term" value="P:DNA recombination"/>
    <property type="evidence" value="ECO:0007669"/>
    <property type="project" value="TreeGrafter"/>
</dbReference>
<feature type="binding site" evidence="8">
    <location>
        <position position="105"/>
    </location>
    <ligand>
        <name>Mg(2+)</name>
        <dbReference type="ChEBI" id="CHEBI:18420"/>
        <label>2</label>
    </ligand>
</feature>
<organism evidence="12 13">
    <name type="scientific">Aeromonas molluscorum 848</name>
    <dbReference type="NCBI Taxonomy" id="1268236"/>
    <lineage>
        <taxon>Bacteria</taxon>
        <taxon>Pseudomonadati</taxon>
        <taxon>Pseudomonadota</taxon>
        <taxon>Gammaproteobacteria</taxon>
        <taxon>Aeromonadales</taxon>
        <taxon>Aeromonadaceae</taxon>
        <taxon>Aeromonas</taxon>
    </lineage>
</organism>